<sequence>ASKSLWQPTFGSKRQIVLNYVVDVNKVFRDDVGIFDVDLFDTPKETIQSLHEKGKKKICYFSAGTSEDWREDFSLFKPNDSLSDMEDWIGERWLDVTKPSVFDIMKKRIALAHEKGCDATDPDHMDGYR</sequence>
<accession>A0A9P4P1I1</accession>
<dbReference type="EMBL" id="MU007014">
    <property type="protein sequence ID" value="KAF2435108.1"/>
    <property type="molecule type" value="Genomic_DNA"/>
</dbReference>
<feature type="domain" description="Glycoside-hydrolase family GH114 TIM-barrel" evidence="3">
    <location>
        <begin position="29"/>
        <end position="128"/>
    </location>
</feature>
<dbReference type="InterPro" id="IPR004352">
    <property type="entry name" value="GH114_TIM-barrel"/>
</dbReference>
<comment type="caution">
    <text evidence="4">The sequence shown here is derived from an EMBL/GenBank/DDBJ whole genome shotgun (WGS) entry which is preliminary data.</text>
</comment>
<protein>
    <recommendedName>
        <fullName evidence="2">alpha-galactosidase</fullName>
        <ecNumber evidence="2">3.2.1.22</ecNumber>
    </recommendedName>
</protein>
<dbReference type="Gene3D" id="3.20.20.70">
    <property type="entry name" value="Aldolase class I"/>
    <property type="match status" value="1"/>
</dbReference>
<feature type="non-terminal residue" evidence="4">
    <location>
        <position position="1"/>
    </location>
</feature>
<feature type="non-terminal residue" evidence="4">
    <location>
        <position position="129"/>
    </location>
</feature>
<dbReference type="EC" id="3.2.1.22" evidence="2"/>
<comment type="catalytic activity">
    <reaction evidence="1">
        <text>Hydrolysis of terminal, non-reducing alpha-D-galactose residues in alpha-D-galactosides, including galactose oligosaccharides, galactomannans and galactolipids.</text>
        <dbReference type="EC" id="3.2.1.22"/>
    </reaction>
</comment>
<evidence type="ECO:0000313" key="5">
    <source>
        <dbReference type="Proteomes" id="UP000800235"/>
    </source>
</evidence>
<dbReference type="SUPFAM" id="SSF51445">
    <property type="entry name" value="(Trans)glycosidases"/>
    <property type="match status" value="1"/>
</dbReference>
<name>A0A9P4P1I1_9PEZI</name>
<evidence type="ECO:0000256" key="1">
    <source>
        <dbReference type="ARBA" id="ARBA00001255"/>
    </source>
</evidence>
<gene>
    <name evidence="4" type="ORF">EJ08DRAFT_570817</name>
</gene>
<evidence type="ECO:0000259" key="3">
    <source>
        <dbReference type="Pfam" id="PF03537"/>
    </source>
</evidence>
<dbReference type="Proteomes" id="UP000800235">
    <property type="component" value="Unassembled WGS sequence"/>
</dbReference>
<evidence type="ECO:0000256" key="2">
    <source>
        <dbReference type="ARBA" id="ARBA00012755"/>
    </source>
</evidence>
<dbReference type="PANTHER" id="PTHR35273">
    <property type="entry name" value="ALPHA-1,4 POLYGALACTOSAMINIDASE, PUTATIVE (AFU_ORTHOLOGUE AFUA_3G07890)-RELATED"/>
    <property type="match status" value="1"/>
</dbReference>
<dbReference type="AlphaFoldDB" id="A0A9P4P1I1"/>
<dbReference type="InterPro" id="IPR013785">
    <property type="entry name" value="Aldolase_TIM"/>
</dbReference>
<reference evidence="4" key="1">
    <citation type="journal article" date="2020" name="Stud. Mycol.">
        <title>101 Dothideomycetes genomes: a test case for predicting lifestyles and emergence of pathogens.</title>
        <authorList>
            <person name="Haridas S."/>
            <person name="Albert R."/>
            <person name="Binder M."/>
            <person name="Bloem J."/>
            <person name="Labutti K."/>
            <person name="Salamov A."/>
            <person name="Andreopoulos B."/>
            <person name="Baker S."/>
            <person name="Barry K."/>
            <person name="Bills G."/>
            <person name="Bluhm B."/>
            <person name="Cannon C."/>
            <person name="Castanera R."/>
            <person name="Culley D."/>
            <person name="Daum C."/>
            <person name="Ezra D."/>
            <person name="Gonzalez J."/>
            <person name="Henrissat B."/>
            <person name="Kuo A."/>
            <person name="Liang C."/>
            <person name="Lipzen A."/>
            <person name="Lutzoni F."/>
            <person name="Magnuson J."/>
            <person name="Mondo S."/>
            <person name="Nolan M."/>
            <person name="Ohm R."/>
            <person name="Pangilinan J."/>
            <person name="Park H.-J."/>
            <person name="Ramirez L."/>
            <person name="Alfaro M."/>
            <person name="Sun H."/>
            <person name="Tritt A."/>
            <person name="Yoshinaga Y."/>
            <person name="Zwiers L.-H."/>
            <person name="Turgeon B."/>
            <person name="Goodwin S."/>
            <person name="Spatafora J."/>
            <person name="Crous P."/>
            <person name="Grigoriev I."/>
        </authorList>
    </citation>
    <scope>NUCLEOTIDE SEQUENCE</scope>
    <source>
        <strain evidence="4">CBS 130266</strain>
    </source>
</reference>
<dbReference type="Pfam" id="PF03537">
    <property type="entry name" value="Glyco_hydro_114"/>
    <property type="match status" value="1"/>
</dbReference>
<proteinExistence type="predicted"/>
<organism evidence="4 5">
    <name type="scientific">Tothia fuscella</name>
    <dbReference type="NCBI Taxonomy" id="1048955"/>
    <lineage>
        <taxon>Eukaryota</taxon>
        <taxon>Fungi</taxon>
        <taxon>Dikarya</taxon>
        <taxon>Ascomycota</taxon>
        <taxon>Pezizomycotina</taxon>
        <taxon>Dothideomycetes</taxon>
        <taxon>Pleosporomycetidae</taxon>
        <taxon>Venturiales</taxon>
        <taxon>Cylindrosympodiaceae</taxon>
        <taxon>Tothia</taxon>
    </lineage>
</organism>
<dbReference type="PANTHER" id="PTHR35273:SF2">
    <property type="entry name" value="ALPHA-GALACTOSIDASE"/>
    <property type="match status" value="1"/>
</dbReference>
<keyword evidence="5" id="KW-1185">Reference proteome</keyword>
<dbReference type="InterPro" id="IPR017853">
    <property type="entry name" value="GH"/>
</dbReference>
<dbReference type="OrthoDB" id="2108802at2759"/>
<evidence type="ECO:0000313" key="4">
    <source>
        <dbReference type="EMBL" id="KAF2435108.1"/>
    </source>
</evidence>
<dbReference type="GO" id="GO:0004557">
    <property type="term" value="F:alpha-galactosidase activity"/>
    <property type="evidence" value="ECO:0007669"/>
    <property type="project" value="UniProtKB-EC"/>
</dbReference>